<dbReference type="InterPro" id="IPR025512">
    <property type="entry name" value="DUF4399"/>
</dbReference>
<evidence type="ECO:0000256" key="1">
    <source>
        <dbReference type="SAM" id="SignalP"/>
    </source>
</evidence>
<proteinExistence type="predicted"/>
<keyword evidence="4" id="KW-1185">Reference proteome</keyword>
<feature type="signal peptide" evidence="1">
    <location>
        <begin position="1"/>
        <end position="25"/>
    </location>
</feature>
<feature type="chain" id="PRO_5047386567" evidence="1">
    <location>
        <begin position="26"/>
        <end position="147"/>
    </location>
</feature>
<organism evidence="3 4">
    <name type="scientific">Aromatoleum anaerobium</name>
    <dbReference type="NCBI Taxonomy" id="182180"/>
    <lineage>
        <taxon>Bacteria</taxon>
        <taxon>Pseudomonadati</taxon>
        <taxon>Pseudomonadota</taxon>
        <taxon>Betaproteobacteria</taxon>
        <taxon>Rhodocyclales</taxon>
        <taxon>Rhodocyclaceae</taxon>
        <taxon>Aromatoleum</taxon>
    </lineage>
</organism>
<evidence type="ECO:0000313" key="3">
    <source>
        <dbReference type="EMBL" id="NMG26779.1"/>
    </source>
</evidence>
<evidence type="ECO:0000259" key="2">
    <source>
        <dbReference type="Pfam" id="PF14347"/>
    </source>
</evidence>
<accession>A0ABX1PR62</accession>
<dbReference type="Pfam" id="PF14347">
    <property type="entry name" value="DUF4399"/>
    <property type="match status" value="1"/>
</dbReference>
<gene>
    <name evidence="3" type="ORF">GO606_19130</name>
</gene>
<sequence>MKKILSLAVLAVLAAAAILSPLATAAGRVYFIEPANSAAVPEEFTVKMGVEGMRMQPAGQLAEGTGHHHLIVDGKPIEAGKPVPTDATHLHFGKGQTETTLKLAPGKHTLTLQFADGLHQSYGPGFSDTISVHVNSPVAATPTVLEP</sequence>
<name>A0ABX1PR62_9RHOO</name>
<reference evidence="3" key="1">
    <citation type="submission" date="2019-12" db="EMBL/GenBank/DDBJ databases">
        <title>Comparative genomics gives insights into the taxonomy of the Azoarcus-Aromatoleum group and reveals separate origins of nif in the plant-associated Azoarcus and non-plant-associated Aromatoleum sub-groups.</title>
        <authorList>
            <person name="Lafos M."/>
            <person name="Maluk M."/>
            <person name="Batista M."/>
            <person name="Junghare M."/>
            <person name="Carmona M."/>
            <person name="Faoro H."/>
            <person name="Cruz L.M."/>
            <person name="Battistoni F."/>
            <person name="De Souza E."/>
            <person name="Pedrosa F."/>
            <person name="Chen W.-M."/>
            <person name="Poole P.S."/>
            <person name="Dixon R.A."/>
            <person name="James E.K."/>
        </authorList>
    </citation>
    <scope>NUCLEOTIDE SEQUENCE</scope>
    <source>
        <strain evidence="3">LuFRes1</strain>
    </source>
</reference>
<comment type="caution">
    <text evidence="3">The sequence shown here is derived from an EMBL/GenBank/DDBJ whole genome shotgun (WGS) entry which is preliminary data.</text>
</comment>
<protein>
    <submittedName>
        <fullName evidence="3">DUF4399 domain-containing protein</fullName>
    </submittedName>
</protein>
<dbReference type="EMBL" id="WTVG01000092">
    <property type="protein sequence ID" value="NMG26779.1"/>
    <property type="molecule type" value="Genomic_DNA"/>
</dbReference>
<dbReference type="Proteomes" id="UP000615989">
    <property type="component" value="Unassembled WGS sequence"/>
</dbReference>
<evidence type="ECO:0000313" key="4">
    <source>
        <dbReference type="Proteomes" id="UP000615989"/>
    </source>
</evidence>
<dbReference type="RefSeq" id="WP_169120221.1">
    <property type="nucleotide sequence ID" value="NZ_WTVG02000035.1"/>
</dbReference>
<feature type="domain" description="DUF4399" evidence="2">
    <location>
        <begin position="46"/>
        <end position="134"/>
    </location>
</feature>
<keyword evidence="1" id="KW-0732">Signal</keyword>